<organism evidence="1 2">
    <name type="scientific">Phanerochaete sordida</name>
    <dbReference type="NCBI Taxonomy" id="48140"/>
    <lineage>
        <taxon>Eukaryota</taxon>
        <taxon>Fungi</taxon>
        <taxon>Dikarya</taxon>
        <taxon>Basidiomycota</taxon>
        <taxon>Agaricomycotina</taxon>
        <taxon>Agaricomycetes</taxon>
        <taxon>Polyporales</taxon>
        <taxon>Phanerochaetaceae</taxon>
        <taxon>Phanerochaete</taxon>
    </lineage>
</organism>
<keyword evidence="2" id="KW-1185">Reference proteome</keyword>
<dbReference type="AlphaFoldDB" id="A0A9P3GLR8"/>
<protein>
    <submittedName>
        <fullName evidence="1">Uncharacterized protein</fullName>
    </submittedName>
</protein>
<dbReference type="Proteomes" id="UP000703269">
    <property type="component" value="Unassembled WGS sequence"/>
</dbReference>
<evidence type="ECO:0000313" key="2">
    <source>
        <dbReference type="Proteomes" id="UP000703269"/>
    </source>
</evidence>
<gene>
    <name evidence="1" type="ORF">PsYK624_134990</name>
</gene>
<sequence>MRFVHGMLCAAVDVQTQLRRYGIRTLGGAGIFPTDMSFGRDNGPTFFVDGGCVWDTQGLTGCVAHRLLPDGQS</sequence>
<evidence type="ECO:0000313" key="1">
    <source>
        <dbReference type="EMBL" id="GJE97283.1"/>
    </source>
</evidence>
<reference evidence="1 2" key="1">
    <citation type="submission" date="2021-08" db="EMBL/GenBank/DDBJ databases">
        <title>Draft Genome Sequence of Phanerochaete sordida strain YK-624.</title>
        <authorList>
            <person name="Mori T."/>
            <person name="Dohra H."/>
            <person name="Suzuki T."/>
            <person name="Kawagishi H."/>
            <person name="Hirai H."/>
        </authorList>
    </citation>
    <scope>NUCLEOTIDE SEQUENCE [LARGE SCALE GENOMIC DNA]</scope>
    <source>
        <strain evidence="1 2">YK-624</strain>
    </source>
</reference>
<dbReference type="EMBL" id="BPQB01000069">
    <property type="protein sequence ID" value="GJE97283.1"/>
    <property type="molecule type" value="Genomic_DNA"/>
</dbReference>
<accession>A0A9P3GLR8</accession>
<comment type="caution">
    <text evidence="1">The sequence shown here is derived from an EMBL/GenBank/DDBJ whole genome shotgun (WGS) entry which is preliminary data.</text>
</comment>
<proteinExistence type="predicted"/>
<name>A0A9P3GLR8_9APHY</name>